<evidence type="ECO:0000313" key="1">
    <source>
        <dbReference type="EMBL" id="MCU4740662.1"/>
    </source>
</evidence>
<accession>A0AAP3E185</accession>
<sequence length="52" mass="5593">MAQSDTAGQQLLSRLEGRKCEFCSDGTLVRGIFKGNAAVICEECDTPAAQSW</sequence>
<dbReference type="AlphaFoldDB" id="A0AAP3E185"/>
<gene>
    <name evidence="2" type="ORF">OB955_08060</name>
    <name evidence="1" type="ORF">OB960_04510</name>
</gene>
<protein>
    <submittedName>
        <fullName evidence="1">Uncharacterized protein</fullName>
    </submittedName>
</protein>
<dbReference type="EMBL" id="JAOPKA010000002">
    <property type="protein sequence ID" value="MCU4740662.1"/>
    <property type="molecule type" value="Genomic_DNA"/>
</dbReference>
<dbReference type="NCBIfam" id="NF041921">
    <property type="entry name" value="HVO_A0556"/>
    <property type="match status" value="1"/>
</dbReference>
<proteinExistence type="predicted"/>
<dbReference type="Proteomes" id="UP001320972">
    <property type="component" value="Unassembled WGS sequence"/>
</dbReference>
<reference evidence="1 3" key="1">
    <citation type="submission" date="2022-09" db="EMBL/GenBank/DDBJ databases">
        <title>Enrichment on poylsaccharides allowed isolation of novel metabolic and taxonomic groups of Haloarchaea.</title>
        <authorList>
            <person name="Sorokin D.Y."/>
            <person name="Elcheninov A.G."/>
            <person name="Khizhniak T.V."/>
            <person name="Kolganova T.V."/>
            <person name="Kublanov I.V."/>
        </authorList>
    </citation>
    <scope>NUCLEOTIDE SEQUENCE</scope>
    <source>
        <strain evidence="2 3">AArc-m2/3/4</strain>
        <strain evidence="1">AArc-xg1-1</strain>
    </source>
</reference>
<organism evidence="1 4">
    <name type="scientific">Natronoglomus mannanivorans</name>
    <dbReference type="NCBI Taxonomy" id="2979990"/>
    <lineage>
        <taxon>Archaea</taxon>
        <taxon>Methanobacteriati</taxon>
        <taxon>Methanobacteriota</taxon>
        <taxon>Stenosarchaea group</taxon>
        <taxon>Halobacteria</taxon>
        <taxon>Halobacteriales</taxon>
        <taxon>Natrialbaceae</taxon>
        <taxon>Natronoglomus</taxon>
    </lineage>
</organism>
<dbReference type="RefSeq" id="WP_338002506.1">
    <property type="nucleotide sequence ID" value="NZ_JAOPKA010000002.1"/>
</dbReference>
<keyword evidence="3" id="KW-1185">Reference proteome</keyword>
<dbReference type="Proteomes" id="UP001321018">
    <property type="component" value="Unassembled WGS sequence"/>
</dbReference>
<evidence type="ECO:0000313" key="2">
    <source>
        <dbReference type="EMBL" id="MCU4972691.1"/>
    </source>
</evidence>
<dbReference type="InterPro" id="IPR049681">
    <property type="entry name" value="HVO_A0556-like"/>
</dbReference>
<evidence type="ECO:0000313" key="3">
    <source>
        <dbReference type="Proteomes" id="UP001320972"/>
    </source>
</evidence>
<name>A0AAP3E185_9EURY</name>
<dbReference type="EMBL" id="JAOPKB010000003">
    <property type="protein sequence ID" value="MCU4972691.1"/>
    <property type="molecule type" value="Genomic_DNA"/>
</dbReference>
<evidence type="ECO:0000313" key="4">
    <source>
        <dbReference type="Proteomes" id="UP001321018"/>
    </source>
</evidence>
<comment type="caution">
    <text evidence="1">The sequence shown here is derived from an EMBL/GenBank/DDBJ whole genome shotgun (WGS) entry which is preliminary data.</text>
</comment>